<keyword evidence="7 10" id="KW-1133">Transmembrane helix</keyword>
<sequence>IKKATSNSYIDFRSKKKVEYANPPGYQSNFDTQKLIGKVDQSLVATKSWDIALAPLKQIPMNMLMMYMSGNSIGIFPLMMIVMMTIRPIKTLLQYKKTFDQIQGSYMFLQKLVFLLGNLVGIVLAAYKCHIIGILPTHQSDWISFHQTH</sequence>
<keyword evidence="12" id="KW-1185">Reference proteome</keyword>
<evidence type="ECO:0000256" key="9">
    <source>
        <dbReference type="ARBA" id="ARBA00031143"/>
    </source>
</evidence>
<keyword evidence="8 10" id="KW-0472">Membrane</keyword>
<evidence type="ECO:0000313" key="12">
    <source>
        <dbReference type="Proteomes" id="UP000078046"/>
    </source>
</evidence>
<comment type="subunit">
    <text evidence="3">Component of the ER membrane protein complex (EMC).</text>
</comment>
<comment type="caution">
    <text evidence="11">The sequence shown here is derived from an EMBL/GenBank/DDBJ whole genome shotgun (WGS) entry which is preliminary data.</text>
</comment>
<name>A0A177AP72_9BILA</name>
<comment type="subcellular location">
    <subcellularLocation>
        <location evidence="1">Endoplasmic reticulum membrane</location>
        <topology evidence="1">Multi-pass membrane protein</topology>
    </subcellularLocation>
</comment>
<feature type="transmembrane region" description="Helical" evidence="10">
    <location>
        <begin position="64"/>
        <end position="86"/>
    </location>
</feature>
<evidence type="ECO:0000256" key="10">
    <source>
        <dbReference type="SAM" id="Phobius"/>
    </source>
</evidence>
<evidence type="ECO:0000256" key="3">
    <source>
        <dbReference type="ARBA" id="ARBA00011276"/>
    </source>
</evidence>
<evidence type="ECO:0000256" key="8">
    <source>
        <dbReference type="ARBA" id="ARBA00023136"/>
    </source>
</evidence>
<accession>A0A177AP72</accession>
<keyword evidence="5 10" id="KW-0812">Transmembrane</keyword>
<dbReference type="AlphaFoldDB" id="A0A177AP72"/>
<feature type="transmembrane region" description="Helical" evidence="10">
    <location>
        <begin position="107"/>
        <end position="127"/>
    </location>
</feature>
<dbReference type="GO" id="GO:0005789">
    <property type="term" value="C:endoplasmic reticulum membrane"/>
    <property type="evidence" value="ECO:0007669"/>
    <property type="project" value="UniProtKB-SubCell"/>
</dbReference>
<reference evidence="11 12" key="1">
    <citation type="submission" date="2016-04" db="EMBL/GenBank/DDBJ databases">
        <title>The genome of Intoshia linei affirms orthonectids as highly simplified spiralians.</title>
        <authorList>
            <person name="Mikhailov K.V."/>
            <person name="Slusarev G.S."/>
            <person name="Nikitin M.A."/>
            <person name="Logacheva M.D."/>
            <person name="Penin A."/>
            <person name="Aleoshin V."/>
            <person name="Panchin Y.V."/>
        </authorList>
    </citation>
    <scope>NUCLEOTIDE SEQUENCE [LARGE SCALE GENOMIC DNA]</scope>
    <source>
        <strain evidence="11">Intl2013</strain>
        <tissue evidence="11">Whole animal</tissue>
    </source>
</reference>
<protein>
    <recommendedName>
        <fullName evidence="4">ER membrane protein complex subunit 4</fullName>
    </recommendedName>
    <alternativeName>
        <fullName evidence="9">Transmembrane protein 85</fullName>
    </alternativeName>
</protein>
<dbReference type="Pfam" id="PF06417">
    <property type="entry name" value="EMC4"/>
    <property type="match status" value="1"/>
</dbReference>
<evidence type="ECO:0000313" key="11">
    <source>
        <dbReference type="EMBL" id="OAF63630.1"/>
    </source>
</evidence>
<dbReference type="InterPro" id="IPR009445">
    <property type="entry name" value="TMEM85/Emc4"/>
</dbReference>
<proteinExistence type="inferred from homology"/>
<comment type="similarity">
    <text evidence="2">Belongs to the EMC4 family.</text>
</comment>
<dbReference type="Proteomes" id="UP000078046">
    <property type="component" value="Unassembled WGS sequence"/>
</dbReference>
<evidence type="ECO:0000256" key="4">
    <source>
        <dbReference type="ARBA" id="ARBA00020820"/>
    </source>
</evidence>
<dbReference type="PANTHER" id="PTHR19315">
    <property type="entry name" value="ER MEMBRANE PROTEIN COMPLEX SUBUNIT 4"/>
    <property type="match status" value="1"/>
</dbReference>
<evidence type="ECO:0000256" key="1">
    <source>
        <dbReference type="ARBA" id="ARBA00004477"/>
    </source>
</evidence>
<keyword evidence="6" id="KW-0256">Endoplasmic reticulum</keyword>
<evidence type="ECO:0000256" key="2">
    <source>
        <dbReference type="ARBA" id="ARBA00007715"/>
    </source>
</evidence>
<dbReference type="OrthoDB" id="369569at2759"/>
<evidence type="ECO:0000256" key="5">
    <source>
        <dbReference type="ARBA" id="ARBA00022692"/>
    </source>
</evidence>
<dbReference type="EMBL" id="LWCA01002957">
    <property type="protein sequence ID" value="OAF63630.1"/>
    <property type="molecule type" value="Genomic_DNA"/>
</dbReference>
<gene>
    <name evidence="11" type="ORF">A3Q56_08665</name>
</gene>
<feature type="non-terminal residue" evidence="11">
    <location>
        <position position="1"/>
    </location>
</feature>
<organism evidence="11 12">
    <name type="scientific">Intoshia linei</name>
    <dbReference type="NCBI Taxonomy" id="1819745"/>
    <lineage>
        <taxon>Eukaryota</taxon>
        <taxon>Metazoa</taxon>
        <taxon>Spiralia</taxon>
        <taxon>Lophotrochozoa</taxon>
        <taxon>Mesozoa</taxon>
        <taxon>Orthonectida</taxon>
        <taxon>Rhopaluridae</taxon>
        <taxon>Intoshia</taxon>
    </lineage>
</organism>
<evidence type="ECO:0000256" key="7">
    <source>
        <dbReference type="ARBA" id="ARBA00022989"/>
    </source>
</evidence>
<evidence type="ECO:0000256" key="6">
    <source>
        <dbReference type="ARBA" id="ARBA00022824"/>
    </source>
</evidence>
<feature type="non-terminal residue" evidence="11">
    <location>
        <position position="149"/>
    </location>
</feature>